<proteinExistence type="evidence at transcript level"/>
<organism evidence="1">
    <name type="scientific">Macaca fascicularis</name>
    <name type="common">Crab-eating macaque</name>
    <name type="synonym">Cynomolgus monkey</name>
    <dbReference type="NCBI Taxonomy" id="9541"/>
    <lineage>
        <taxon>Eukaryota</taxon>
        <taxon>Metazoa</taxon>
        <taxon>Chordata</taxon>
        <taxon>Craniata</taxon>
        <taxon>Vertebrata</taxon>
        <taxon>Euteleostomi</taxon>
        <taxon>Mammalia</taxon>
        <taxon>Eutheria</taxon>
        <taxon>Euarchontoglires</taxon>
        <taxon>Primates</taxon>
        <taxon>Haplorrhini</taxon>
        <taxon>Catarrhini</taxon>
        <taxon>Cercopithecidae</taxon>
        <taxon>Cercopithecinae</taxon>
        <taxon>Macaca</taxon>
    </lineage>
</organism>
<dbReference type="Bgee" id="ENSMFAG00000005357">
    <property type="expression patterns" value="Expressed in lymph node and 13 other cell types or tissues"/>
</dbReference>
<evidence type="ECO:0000313" key="2">
    <source>
        <dbReference type="Ensembl" id="ENSMFAP00000061626.1"/>
    </source>
</evidence>
<dbReference type="Proteomes" id="UP000233100">
    <property type="component" value="Chromosome 7"/>
</dbReference>
<dbReference type="EMBL" id="AB171408">
    <property type="protein sequence ID" value="BAE88471.1"/>
    <property type="molecule type" value="mRNA"/>
</dbReference>
<protein>
    <submittedName>
        <fullName evidence="1">Macaca fascicularis brain cDNA clone: QbsA-11382, similar to human serologically defined colon cancer antigen 1 (SDCCAG1), mRNA, RefSeq: NM_004713.2</fullName>
    </submittedName>
    <submittedName>
        <fullName evidence="2">Nuclear export mediator factor</fullName>
    </submittedName>
</protein>
<dbReference type="Ensembl" id="ENSMFAT00000098070.1">
    <property type="protein sequence ID" value="ENSMFAP00000061626.1"/>
    <property type="gene ID" value="ENSMFAG00000005357.2"/>
</dbReference>
<sequence length="41" mass="5093">MFMMWIIRHTLFVFKSQTLKLHFYLNLAYEFIQQNLSGLRI</sequence>
<reference evidence="2 3" key="2">
    <citation type="submission" date="2013-03" db="EMBL/GenBank/DDBJ databases">
        <authorList>
            <person name="Warren W."/>
            <person name="Wilson R.K."/>
        </authorList>
    </citation>
    <scope>NUCLEOTIDE SEQUENCE</scope>
</reference>
<gene>
    <name evidence="2" type="primary">NEMF</name>
</gene>
<accession>I7GHP8</accession>
<reference evidence="1" key="1">
    <citation type="journal article" date="2007" name="PLoS Biol.">
        <title>Rate of evolution in brain-expressed genes in humans and other primates.</title>
        <authorList>
            <person name="Wang H.-Y."/>
            <person name="Chien H.-C."/>
            <person name="Osada N."/>
            <person name="Hashimoto K."/>
            <person name="Sugano S."/>
            <person name="Gojobori T."/>
            <person name="Chou C.-K."/>
            <person name="Tsai S.-F."/>
            <person name="Wu C.-I."/>
            <person name="Shen C.-K.J."/>
        </authorList>
    </citation>
    <scope>NUCLEOTIDE SEQUENCE</scope>
</reference>
<evidence type="ECO:0000313" key="1">
    <source>
        <dbReference type="EMBL" id="BAE88471.1"/>
    </source>
</evidence>
<dbReference type="AlphaFoldDB" id="I7GHP8"/>
<dbReference type="GeneTree" id="ENSGT00390000018516"/>
<keyword evidence="3" id="KW-1185">Reference proteome</keyword>
<reference evidence="2" key="3">
    <citation type="submission" date="2025-05" db="UniProtKB">
        <authorList>
            <consortium name="Ensembl"/>
        </authorList>
    </citation>
    <scope>IDENTIFICATION</scope>
</reference>
<name>I7GHP8_MACFA</name>
<evidence type="ECO:0000313" key="3">
    <source>
        <dbReference type="Proteomes" id="UP000233100"/>
    </source>
</evidence>